<dbReference type="GO" id="GO:0006260">
    <property type="term" value="P:DNA replication"/>
    <property type="evidence" value="ECO:0007669"/>
    <property type="project" value="UniProtKB-KW"/>
</dbReference>
<evidence type="ECO:0000256" key="5">
    <source>
        <dbReference type="ARBA" id="ARBA00022705"/>
    </source>
</evidence>
<name>J9QWM1_9ALPH</name>
<comment type="similarity">
    <text evidence="2">Belongs to the herpesviridae DNA polymerase processivity factor family.</text>
</comment>
<dbReference type="InterPro" id="IPR003202">
    <property type="entry name" value="Herpes_UL42"/>
</dbReference>
<dbReference type="Proteomes" id="UP000167073">
    <property type="component" value="Segment"/>
</dbReference>
<evidence type="ECO:0000256" key="3">
    <source>
        <dbReference type="ARBA" id="ARBA00015068"/>
    </source>
</evidence>
<gene>
    <name evidence="9" type="primary">UL42</name>
</gene>
<dbReference type="GO" id="GO:0042025">
    <property type="term" value="C:host cell nucleus"/>
    <property type="evidence" value="ECO:0007669"/>
    <property type="project" value="UniProtKB-SubCell"/>
</dbReference>
<dbReference type="SUPFAM" id="SSF55979">
    <property type="entry name" value="DNA clamp"/>
    <property type="match status" value="2"/>
</dbReference>
<dbReference type="OrthoDB" id="11475at10239"/>
<organism evidence="9 10">
    <name type="scientific">Leporid alphaherpesvirus 4</name>
    <dbReference type="NCBI Taxonomy" id="481315"/>
    <lineage>
        <taxon>Viruses</taxon>
        <taxon>Duplodnaviria</taxon>
        <taxon>Heunggongvirae</taxon>
        <taxon>Peploviricota</taxon>
        <taxon>Herviviricetes</taxon>
        <taxon>Herpesvirales</taxon>
        <taxon>Orthoherpesviridae</taxon>
        <taxon>Alphaherpesvirinae</taxon>
        <taxon>Simplexvirus</taxon>
        <taxon>Simplexvirus leporidalpha4</taxon>
    </lineage>
</organism>
<sequence>MCDSDTHPAGGADDTTCRVVLQGPELTSVLQAFAPLRTSLLDSLLMFGEDGLLIHSTILGEQVFMQLGGSSFSKYEWRGPAAAFLAIVDQRHSLLGAFRAIQGHDVTRVEFVISGTQPFRTLVRRVWVSDPDGDPREPLEMRLMKREITSFSVMLPQGRPDVQLRLTKHQLAKMVAVAAEDAPLATFELSANKKFAFFSPNACITFAAVENSGPADAIDQAHVLSQALRGHKHAAAAKTVYGDNTHCTFTATLDTANMRAVLRRLQVGGATLKFFLQTETPSVCVTDTGPSRVSAIFLLKPLDSPPSAVAVAQDDSGGAAACGALQGTCGAEAPARAKGKPRSKRSATREAGARADGADFLAHAEQADASIAMDTSGPAPKKTAARTGPSAPETPPAKVAKMKGSGESGEGCAHPSPILKTYFVNPPRIVPVCGMANHFGTTCKAARPAEGPSQ</sequence>
<keyword evidence="10" id="KW-1185">Reference proteome</keyword>
<evidence type="ECO:0000256" key="4">
    <source>
        <dbReference type="ARBA" id="ARBA00022562"/>
    </source>
</evidence>
<comment type="subcellular location">
    <subcellularLocation>
        <location evidence="1">Host nucleus</location>
    </subcellularLocation>
</comment>
<dbReference type="Pfam" id="PF02282">
    <property type="entry name" value="Herpes_UL42"/>
    <property type="match status" value="2"/>
</dbReference>
<feature type="region of interest" description="Disordered" evidence="8">
    <location>
        <begin position="373"/>
        <end position="414"/>
    </location>
</feature>
<dbReference type="Gene3D" id="3.70.10.10">
    <property type="match status" value="1"/>
</dbReference>
<dbReference type="GO" id="GO:0003677">
    <property type="term" value="F:DNA binding"/>
    <property type="evidence" value="ECO:0007669"/>
    <property type="project" value="UniProtKB-KW"/>
</dbReference>
<dbReference type="KEGG" id="vg:26887606"/>
<evidence type="ECO:0000256" key="8">
    <source>
        <dbReference type="SAM" id="MobiDB-lite"/>
    </source>
</evidence>
<proteinExistence type="inferred from homology"/>
<dbReference type="InterPro" id="IPR046938">
    <property type="entry name" value="DNA_clamp_sf"/>
</dbReference>
<dbReference type="GeneID" id="26887606"/>
<keyword evidence="4" id="KW-1048">Host nucleus</keyword>
<evidence type="ECO:0000256" key="1">
    <source>
        <dbReference type="ARBA" id="ARBA00004147"/>
    </source>
</evidence>
<dbReference type="EMBL" id="JQ596859">
    <property type="protein sequence ID" value="AFR32484.1"/>
    <property type="molecule type" value="Genomic_DNA"/>
</dbReference>
<keyword evidence="5" id="KW-0235">DNA replication</keyword>
<accession>J9QWM1</accession>
<evidence type="ECO:0000313" key="10">
    <source>
        <dbReference type="Proteomes" id="UP000167073"/>
    </source>
</evidence>
<reference evidence="9 10" key="1">
    <citation type="journal article" date="2012" name="Virology">
        <title>Analysis of the genome of leporid herpesvirus 4.</title>
        <authorList>
            <person name="Babra B."/>
            <person name="Watson G."/>
            <person name="Xu W."/>
            <person name="Jeffrey B.M."/>
            <person name="Xu J.R."/>
            <person name="Rockey D.D."/>
            <person name="Rohrmann G.F."/>
            <person name="Jin L."/>
        </authorList>
    </citation>
    <scope>NUCLEOTIDE SEQUENCE [LARGE SCALE GENOMIC DNA]</scope>
    <source>
        <strain evidence="9">LHV4012612</strain>
    </source>
</reference>
<evidence type="ECO:0000256" key="7">
    <source>
        <dbReference type="ARBA" id="ARBA00032287"/>
    </source>
</evidence>
<keyword evidence="6" id="KW-0238">DNA-binding</keyword>
<feature type="compositionally biased region" description="Basic and acidic residues" evidence="8">
    <location>
        <begin position="347"/>
        <end position="356"/>
    </location>
</feature>
<evidence type="ECO:0000256" key="6">
    <source>
        <dbReference type="ARBA" id="ARBA00023125"/>
    </source>
</evidence>
<feature type="region of interest" description="Disordered" evidence="8">
    <location>
        <begin position="331"/>
        <end position="356"/>
    </location>
</feature>
<feature type="compositionally biased region" description="Basic residues" evidence="8">
    <location>
        <begin position="337"/>
        <end position="346"/>
    </location>
</feature>
<evidence type="ECO:0000256" key="2">
    <source>
        <dbReference type="ARBA" id="ARBA00008362"/>
    </source>
</evidence>
<evidence type="ECO:0000313" key="9">
    <source>
        <dbReference type="EMBL" id="AFR32484.1"/>
    </source>
</evidence>
<protein>
    <recommendedName>
        <fullName evidence="3">DNA polymerase processivity factor</fullName>
    </recommendedName>
    <alternativeName>
        <fullName evidence="7">Polymerase accessory protein</fullName>
    </alternativeName>
</protein>
<dbReference type="RefSeq" id="YP_009230174.1">
    <property type="nucleotide sequence ID" value="NC_029311.1"/>
</dbReference>